<feature type="domain" description="Helix-hairpin-helix DNA-binding motif class 1" evidence="2">
    <location>
        <begin position="146"/>
        <end position="165"/>
    </location>
</feature>
<feature type="transmembrane region" description="Helical" evidence="1">
    <location>
        <begin position="12"/>
        <end position="35"/>
    </location>
</feature>
<dbReference type="OrthoDB" id="9758724at2"/>
<dbReference type="Gene3D" id="3.10.560.10">
    <property type="entry name" value="Outer membrane lipoprotein wza domain like"/>
    <property type="match status" value="1"/>
</dbReference>
<accession>A0A5J5IRX0</accession>
<dbReference type="NCBIfam" id="TIGR00426">
    <property type="entry name" value="competence protein ComEA helix-hairpin-helix repeat region"/>
    <property type="match status" value="1"/>
</dbReference>
<dbReference type="GO" id="GO:0015628">
    <property type="term" value="P:protein secretion by the type II secretion system"/>
    <property type="evidence" value="ECO:0007669"/>
    <property type="project" value="TreeGrafter"/>
</dbReference>
<dbReference type="InterPro" id="IPR019554">
    <property type="entry name" value="Soluble_ligand-bd"/>
</dbReference>
<dbReference type="SUPFAM" id="SSF47781">
    <property type="entry name" value="RuvA domain 2-like"/>
    <property type="match status" value="1"/>
</dbReference>
<dbReference type="GO" id="GO:0003677">
    <property type="term" value="F:DNA binding"/>
    <property type="evidence" value="ECO:0007669"/>
    <property type="project" value="InterPro"/>
</dbReference>
<gene>
    <name evidence="3" type="ORF">F6B42_07260</name>
</gene>
<evidence type="ECO:0000313" key="4">
    <source>
        <dbReference type="Proteomes" id="UP000327039"/>
    </source>
</evidence>
<evidence type="ECO:0000313" key="3">
    <source>
        <dbReference type="EMBL" id="KAA9086791.1"/>
    </source>
</evidence>
<dbReference type="GO" id="GO:0006281">
    <property type="term" value="P:DNA repair"/>
    <property type="evidence" value="ECO:0007669"/>
    <property type="project" value="InterPro"/>
</dbReference>
<feature type="domain" description="Helix-hairpin-helix DNA-binding motif class 1" evidence="2">
    <location>
        <begin position="176"/>
        <end position="195"/>
    </location>
</feature>
<dbReference type="EMBL" id="VYRZ01000002">
    <property type="protein sequence ID" value="KAA9086791.1"/>
    <property type="molecule type" value="Genomic_DNA"/>
</dbReference>
<name>A0A5J5IRX0_9MICO</name>
<proteinExistence type="predicted"/>
<sequence length="198" mass="20159">MEPGERRDQRRRIGAGAAVVLVLAVATLTVVVGLVRTSSASTQSELPAPQVTSTTADAAAYVHVSGAVAAPGLYRLAVDARVVDAVAAAGGFTPSADRAAVNLARPISDGEQLIVPEVGAAPAPAPGTVAGGGADAVIDLNTADAALLETLPRIGPALAQRIVSWREENGRFTNVEDLLSVSGIGEKLLDGIRERVRV</sequence>
<dbReference type="Pfam" id="PF12836">
    <property type="entry name" value="HHH_3"/>
    <property type="match status" value="1"/>
</dbReference>
<dbReference type="PANTHER" id="PTHR21180:SF32">
    <property type="entry name" value="ENDONUCLEASE_EXONUCLEASE_PHOSPHATASE FAMILY DOMAIN-CONTAINING PROTEIN 1"/>
    <property type="match status" value="1"/>
</dbReference>
<protein>
    <submittedName>
        <fullName evidence="3">Competence protein ComEA</fullName>
    </submittedName>
</protein>
<dbReference type="GO" id="GO:0015627">
    <property type="term" value="C:type II protein secretion system complex"/>
    <property type="evidence" value="ECO:0007669"/>
    <property type="project" value="TreeGrafter"/>
</dbReference>
<keyword evidence="1" id="KW-1133">Transmembrane helix</keyword>
<dbReference type="InterPro" id="IPR051675">
    <property type="entry name" value="Endo/Exo/Phosphatase_dom_1"/>
</dbReference>
<dbReference type="InterPro" id="IPR003583">
    <property type="entry name" value="Hlx-hairpin-Hlx_DNA-bd_motif"/>
</dbReference>
<dbReference type="Gene3D" id="1.10.150.310">
    <property type="entry name" value="Tex RuvX-like domain-like"/>
    <property type="match status" value="1"/>
</dbReference>
<organism evidence="3 4">
    <name type="scientific">Microbacterium radiodurans</name>
    <dbReference type="NCBI Taxonomy" id="661398"/>
    <lineage>
        <taxon>Bacteria</taxon>
        <taxon>Bacillati</taxon>
        <taxon>Actinomycetota</taxon>
        <taxon>Actinomycetes</taxon>
        <taxon>Micrococcales</taxon>
        <taxon>Microbacteriaceae</taxon>
        <taxon>Microbacterium</taxon>
    </lineage>
</organism>
<keyword evidence="1" id="KW-0812">Transmembrane</keyword>
<keyword evidence="4" id="KW-1185">Reference proteome</keyword>
<dbReference type="Proteomes" id="UP000327039">
    <property type="component" value="Unassembled WGS sequence"/>
</dbReference>
<dbReference type="Pfam" id="PF10531">
    <property type="entry name" value="SLBB"/>
    <property type="match status" value="1"/>
</dbReference>
<dbReference type="RefSeq" id="WP_150418963.1">
    <property type="nucleotide sequence ID" value="NZ_VYRZ01000002.1"/>
</dbReference>
<dbReference type="SMART" id="SM00278">
    <property type="entry name" value="HhH1"/>
    <property type="match status" value="2"/>
</dbReference>
<comment type="caution">
    <text evidence="3">The sequence shown here is derived from an EMBL/GenBank/DDBJ whole genome shotgun (WGS) entry which is preliminary data.</text>
</comment>
<evidence type="ECO:0000256" key="1">
    <source>
        <dbReference type="SAM" id="Phobius"/>
    </source>
</evidence>
<dbReference type="AlphaFoldDB" id="A0A5J5IRX0"/>
<dbReference type="InterPro" id="IPR010994">
    <property type="entry name" value="RuvA_2-like"/>
</dbReference>
<reference evidence="4" key="1">
    <citation type="submission" date="2019-09" db="EMBL/GenBank/DDBJ databases">
        <title>Mumia zhuanghuii sp. nov. isolated from the intestinal contents of plateau pika (Ochotona curzoniae) in the Qinghai-Tibet plateau of China.</title>
        <authorList>
            <person name="Tian Z."/>
        </authorList>
    </citation>
    <scope>NUCLEOTIDE SEQUENCE [LARGE SCALE GENOMIC DNA]</scope>
    <source>
        <strain evidence="4">DSM 25564</strain>
    </source>
</reference>
<dbReference type="InterPro" id="IPR004509">
    <property type="entry name" value="Competence_ComEA_HhH"/>
</dbReference>
<dbReference type="PANTHER" id="PTHR21180">
    <property type="entry name" value="ENDONUCLEASE/EXONUCLEASE/PHOSPHATASE FAMILY DOMAIN-CONTAINING PROTEIN 1"/>
    <property type="match status" value="1"/>
</dbReference>
<keyword evidence="1" id="KW-0472">Membrane</keyword>
<evidence type="ECO:0000259" key="2">
    <source>
        <dbReference type="SMART" id="SM00278"/>
    </source>
</evidence>